<dbReference type="EMBL" id="VYGV01000024">
    <property type="protein sequence ID" value="NWF47856.1"/>
    <property type="molecule type" value="Genomic_DNA"/>
</dbReference>
<dbReference type="SUPFAM" id="SSF53706">
    <property type="entry name" value="Formate dehydrogenase/DMSO reductase, domains 1-3"/>
    <property type="match status" value="1"/>
</dbReference>
<dbReference type="CDD" id="cd02753">
    <property type="entry name" value="MopB_Formate-Dh-H"/>
    <property type="match status" value="1"/>
</dbReference>
<dbReference type="InterPro" id="IPR009010">
    <property type="entry name" value="Asp_de-COase-like_dom_sf"/>
</dbReference>
<reference evidence="11 12" key="1">
    <citation type="submission" date="2019-09" db="EMBL/GenBank/DDBJ databases">
        <title>Hydrogenophaga aromatica sp. nov., isolated from a para-xylene-degrading enrichment culture.</title>
        <authorList>
            <person name="Tancsics A."/>
            <person name="Banerjee S."/>
        </authorList>
    </citation>
    <scope>NUCLEOTIDE SEQUENCE [LARGE SCALE GENOMIC DNA]</scope>
    <source>
        <strain evidence="11 12">D2P1</strain>
    </source>
</reference>
<keyword evidence="3" id="KW-0479">Metal-binding</keyword>
<dbReference type="InterPro" id="IPR054351">
    <property type="entry name" value="NADH_UbQ_OxRdtase_ferredoxin"/>
</dbReference>
<dbReference type="NCBIfam" id="TIGR01591">
    <property type="entry name" value="Fdh-alpha"/>
    <property type="match status" value="1"/>
</dbReference>
<dbReference type="PANTHER" id="PTHR43105:SF14">
    <property type="entry name" value="FORMATE DEHYDROGENASE H"/>
    <property type="match status" value="1"/>
</dbReference>
<dbReference type="GO" id="GO:0046872">
    <property type="term" value="F:metal ion binding"/>
    <property type="evidence" value="ECO:0007669"/>
    <property type="project" value="UniProtKB-KW"/>
</dbReference>
<dbReference type="Gene3D" id="3.30.70.20">
    <property type="match status" value="1"/>
</dbReference>
<dbReference type="Gene3D" id="3.40.228.10">
    <property type="entry name" value="Dimethylsulfoxide Reductase, domain 2"/>
    <property type="match status" value="1"/>
</dbReference>
<sequence>MRTSTISFKLDGVELQAQAGETVLKAAQRHGVDIPHLCFSDGLRADGNCRACVVEVAGERTLAPSCCRTVTHGMEVKAKSERALKSQKLVLELLLADRPDAGHKWADEQGEQPHGELSHWANALGVTARPELKALRAPAPAPDLSHPAMAVNLDACIQCTRCVRACRETQMNDVIGVAYRGGHAQIVFDLGDAMGESSCVACGECVQACPTGALMPKTLVGDQRVDKSVDSVCPYCGVGCLLIYKVKDNKIVAVEGRDGPANQGRLCVKGRFGFDYAHHAQRLTKPLIRKAGVPKDPNSTARPGDWRAVFREATWDEALEAAAGGLKHLRDTHGKKALAGFGSAKGSNEEAYLFQKLVRTGFGSNNVDHCTRLCHASSVAALLEGVGSGAVSNPVNDVEHAAFVLVIGSNPTSNHPVAATWMKNAAARGTQIVLADPRRTDLHRHAWRSLQFKADTDVALLNAMLHVVIEEGLTDADFIARRVDNFEALRAQVQLTTPEAMSPICGITPETIREVARAYATSPASMILWGMGVSQHTHGTDNVRCLIALASITGQIGRPGTGLHPLRGQNNVQGASDAGLIPMMYPNYQRVNTPEVHDWFEAFWNTELDDQPGLTVVEILHKAKAPASDPQKIWGMYVMGENPAMSDPDLNHAREGLASLQHLVVQDLFMTETAWLADVVLPASAWPEKTGTVTNTDRMVQMGRRALDLPGEAKPDLWIIQELAKRLGLAWNYAGEESGVAAVYEEMRQAMHGVIAGVSWERLEREDSVTYPCLSAEDPGQPIVFTEHFATADGRVQLVPAGFKPAAELPDTDYPFVLITGRQLEHWHTGSMTRRSQVLDAVEPHPTVSLNGSELARLGVPAGGVVTVRSRRGTVALHARRDDGMPPGTVFIPFAYAEAAANLLTNPALDPFGKIPEFKYCAVAVSAGGDLHAGVGYGGGEATPALTA</sequence>
<evidence type="ECO:0000256" key="5">
    <source>
        <dbReference type="ARBA" id="ARBA00023002"/>
    </source>
</evidence>
<evidence type="ECO:0000256" key="2">
    <source>
        <dbReference type="ARBA" id="ARBA00022485"/>
    </source>
</evidence>
<evidence type="ECO:0000256" key="7">
    <source>
        <dbReference type="ARBA" id="ARBA00023014"/>
    </source>
</evidence>
<dbReference type="InterPro" id="IPR006657">
    <property type="entry name" value="MoPterin_dinucl-bd_dom"/>
</dbReference>
<dbReference type="InterPro" id="IPR017896">
    <property type="entry name" value="4Fe4S_Fe-S-bd"/>
</dbReference>
<dbReference type="CDD" id="cd02790">
    <property type="entry name" value="MopB_CT_Formate-Dh_H"/>
    <property type="match status" value="1"/>
</dbReference>
<dbReference type="Gene3D" id="2.40.40.20">
    <property type="match status" value="1"/>
</dbReference>
<dbReference type="GO" id="GO:0051539">
    <property type="term" value="F:4 iron, 4 sulfur cluster binding"/>
    <property type="evidence" value="ECO:0007669"/>
    <property type="project" value="UniProtKB-KW"/>
</dbReference>
<dbReference type="SUPFAM" id="SSF54292">
    <property type="entry name" value="2Fe-2S ferredoxin-like"/>
    <property type="match status" value="1"/>
</dbReference>
<dbReference type="InterPro" id="IPR041925">
    <property type="entry name" value="CT_Formate-Dh_H"/>
</dbReference>
<proteinExistence type="inferred from homology"/>
<evidence type="ECO:0000256" key="6">
    <source>
        <dbReference type="ARBA" id="ARBA00023004"/>
    </source>
</evidence>
<dbReference type="Pfam" id="PF22117">
    <property type="entry name" value="Fer4_Nqo3"/>
    <property type="match status" value="1"/>
</dbReference>
<keyword evidence="4" id="KW-0677">Repeat</keyword>
<dbReference type="Gene3D" id="3.40.50.740">
    <property type="match status" value="1"/>
</dbReference>
<keyword evidence="6" id="KW-0408">Iron</keyword>
<dbReference type="InterPro" id="IPR001041">
    <property type="entry name" value="2Fe-2S_ferredoxin-type"/>
</dbReference>
<evidence type="ECO:0000256" key="3">
    <source>
        <dbReference type="ARBA" id="ARBA00022723"/>
    </source>
</evidence>
<dbReference type="Proteomes" id="UP000545507">
    <property type="component" value="Unassembled WGS sequence"/>
</dbReference>
<dbReference type="PROSITE" id="PS00198">
    <property type="entry name" value="4FE4S_FER_1"/>
    <property type="match status" value="1"/>
</dbReference>
<dbReference type="PANTHER" id="PTHR43105">
    <property type="entry name" value="RESPIRATORY NITRATE REDUCTASE"/>
    <property type="match status" value="1"/>
</dbReference>
<dbReference type="Gene3D" id="2.20.25.90">
    <property type="entry name" value="ADC-like domains"/>
    <property type="match status" value="1"/>
</dbReference>
<evidence type="ECO:0000256" key="4">
    <source>
        <dbReference type="ARBA" id="ARBA00022737"/>
    </source>
</evidence>
<dbReference type="InterPro" id="IPR041924">
    <property type="entry name" value="Formate_Dh-H_N"/>
</dbReference>
<dbReference type="InterPro" id="IPR006655">
    <property type="entry name" value="Mopterin_OxRdtase_prok_CS"/>
</dbReference>
<dbReference type="FunFam" id="3.30.70.20:FF:000035">
    <property type="entry name" value="Iron hydrogenase 1"/>
    <property type="match status" value="1"/>
</dbReference>
<dbReference type="InterPro" id="IPR006478">
    <property type="entry name" value="Formate_DH_asu"/>
</dbReference>
<dbReference type="InterPro" id="IPR050123">
    <property type="entry name" value="Prok_molybdopt-oxidoreductase"/>
</dbReference>
<dbReference type="PROSITE" id="PS00490">
    <property type="entry name" value="MOLYBDOPTERIN_PROK_2"/>
    <property type="match status" value="1"/>
</dbReference>
<dbReference type="GO" id="GO:0016020">
    <property type="term" value="C:membrane"/>
    <property type="evidence" value="ECO:0007669"/>
    <property type="project" value="TreeGrafter"/>
</dbReference>
<comment type="caution">
    <text evidence="11">The sequence shown here is derived from an EMBL/GenBank/DDBJ whole genome shotgun (WGS) entry which is preliminary data.</text>
</comment>
<dbReference type="GO" id="GO:0022904">
    <property type="term" value="P:respiratory electron transport chain"/>
    <property type="evidence" value="ECO:0007669"/>
    <property type="project" value="TreeGrafter"/>
</dbReference>
<dbReference type="GO" id="GO:0008863">
    <property type="term" value="F:formate dehydrogenase (NAD+) activity"/>
    <property type="evidence" value="ECO:0007669"/>
    <property type="project" value="InterPro"/>
</dbReference>
<dbReference type="SUPFAM" id="SSF50692">
    <property type="entry name" value="ADC-like"/>
    <property type="match status" value="1"/>
</dbReference>
<dbReference type="InterPro" id="IPR036010">
    <property type="entry name" value="2Fe-2S_ferredoxin-like_sf"/>
</dbReference>
<evidence type="ECO:0000256" key="1">
    <source>
        <dbReference type="ARBA" id="ARBA00007023"/>
    </source>
</evidence>
<evidence type="ECO:0000259" key="9">
    <source>
        <dbReference type="PROSITE" id="PS51379"/>
    </source>
</evidence>
<dbReference type="InterPro" id="IPR017900">
    <property type="entry name" value="4Fe4S_Fe_S_CS"/>
</dbReference>
<dbReference type="PROSITE" id="PS51085">
    <property type="entry name" value="2FE2S_FER_2"/>
    <property type="match status" value="1"/>
</dbReference>
<dbReference type="SMART" id="SM00926">
    <property type="entry name" value="Molybdop_Fe4S4"/>
    <property type="match status" value="1"/>
</dbReference>
<keyword evidence="2" id="KW-0004">4Fe-4S</keyword>
<protein>
    <submittedName>
        <fullName evidence="11">Formate dehydrogenase subunit alpha</fullName>
    </submittedName>
</protein>
<feature type="domain" description="4Fe-4S ferredoxin-type" evidence="9">
    <location>
        <begin position="147"/>
        <end position="177"/>
    </location>
</feature>
<dbReference type="PROSITE" id="PS51669">
    <property type="entry name" value="4FE4S_MOW_BIS_MGD"/>
    <property type="match status" value="1"/>
</dbReference>
<dbReference type="AlphaFoldDB" id="A0A7Y8GZS3"/>
<accession>A0A7Y8GZS3</accession>
<comment type="similarity">
    <text evidence="1">In the C-terminal section; belongs to the prokaryotic molybdopterin-containing oxidoreductase family.</text>
</comment>
<dbReference type="PROSITE" id="PS51379">
    <property type="entry name" value="4FE4S_FER_2"/>
    <property type="match status" value="2"/>
</dbReference>
<dbReference type="InterPro" id="IPR006656">
    <property type="entry name" value="Mopterin_OxRdtase"/>
</dbReference>
<dbReference type="SUPFAM" id="SSF54862">
    <property type="entry name" value="4Fe-4S ferredoxins"/>
    <property type="match status" value="1"/>
</dbReference>
<dbReference type="Pfam" id="PF13510">
    <property type="entry name" value="Fer2_4"/>
    <property type="match status" value="1"/>
</dbReference>
<dbReference type="CDD" id="cd00207">
    <property type="entry name" value="fer2"/>
    <property type="match status" value="1"/>
</dbReference>
<feature type="domain" description="4Fe-4S ferredoxin-type" evidence="9">
    <location>
        <begin position="190"/>
        <end position="219"/>
    </location>
</feature>
<dbReference type="GO" id="GO:0043546">
    <property type="term" value="F:molybdopterin cofactor binding"/>
    <property type="evidence" value="ECO:0007669"/>
    <property type="project" value="InterPro"/>
</dbReference>
<dbReference type="Pfam" id="PF00384">
    <property type="entry name" value="Molybdopterin"/>
    <property type="match status" value="1"/>
</dbReference>
<dbReference type="PIRSF" id="PIRSF036643">
    <property type="entry name" value="FDH_alpha"/>
    <property type="match status" value="1"/>
</dbReference>
<feature type="domain" description="2Fe-2S ferredoxin-type" evidence="8">
    <location>
        <begin position="4"/>
        <end position="82"/>
    </location>
</feature>
<dbReference type="GO" id="GO:0003954">
    <property type="term" value="F:NADH dehydrogenase activity"/>
    <property type="evidence" value="ECO:0007669"/>
    <property type="project" value="TreeGrafter"/>
</dbReference>
<evidence type="ECO:0000259" key="10">
    <source>
        <dbReference type="PROSITE" id="PS51669"/>
    </source>
</evidence>
<dbReference type="RefSeq" id="WP_177137872.1">
    <property type="nucleotide sequence ID" value="NZ_VYGV01000024.1"/>
</dbReference>
<gene>
    <name evidence="11" type="ORF">F3K02_21760</name>
</gene>
<keyword evidence="12" id="KW-1185">Reference proteome</keyword>
<dbReference type="GO" id="GO:1990204">
    <property type="term" value="C:oxidoreductase complex"/>
    <property type="evidence" value="ECO:0007669"/>
    <property type="project" value="UniProtKB-ARBA"/>
</dbReference>
<name>A0A7Y8GZS3_9BURK</name>
<dbReference type="InterPro" id="IPR006963">
    <property type="entry name" value="Mopterin_OxRdtase_4Fe-4S_dom"/>
</dbReference>
<organism evidence="11 12">
    <name type="scientific">Hydrogenophaga aromaticivorans</name>
    <dbReference type="NCBI Taxonomy" id="2610898"/>
    <lineage>
        <taxon>Bacteria</taxon>
        <taxon>Pseudomonadati</taxon>
        <taxon>Pseudomonadota</taxon>
        <taxon>Betaproteobacteria</taxon>
        <taxon>Burkholderiales</taxon>
        <taxon>Comamonadaceae</taxon>
        <taxon>Hydrogenophaga</taxon>
    </lineage>
</organism>
<keyword evidence="7" id="KW-0411">Iron-sulfur</keyword>
<evidence type="ECO:0000259" key="8">
    <source>
        <dbReference type="PROSITE" id="PS51085"/>
    </source>
</evidence>
<dbReference type="Gene3D" id="3.10.20.740">
    <property type="match status" value="1"/>
</dbReference>
<dbReference type="GO" id="GO:0015942">
    <property type="term" value="P:formate metabolic process"/>
    <property type="evidence" value="ECO:0007669"/>
    <property type="project" value="InterPro"/>
</dbReference>
<keyword evidence="5" id="KW-0560">Oxidoreductase</keyword>
<dbReference type="Pfam" id="PF01568">
    <property type="entry name" value="Molydop_binding"/>
    <property type="match status" value="1"/>
</dbReference>
<evidence type="ECO:0000313" key="12">
    <source>
        <dbReference type="Proteomes" id="UP000545507"/>
    </source>
</evidence>
<dbReference type="Pfam" id="PF04879">
    <property type="entry name" value="Molybdop_Fe4S4"/>
    <property type="match status" value="1"/>
</dbReference>
<feature type="domain" description="4Fe-4S Mo/W bis-MGD-type" evidence="10">
    <location>
        <begin position="226"/>
        <end position="281"/>
    </location>
</feature>
<evidence type="ECO:0000313" key="11">
    <source>
        <dbReference type="EMBL" id="NWF47856.1"/>
    </source>
</evidence>